<accession>A0A8S3GEE8</accession>
<dbReference type="PANTHER" id="PTHR19229:SF250">
    <property type="entry name" value="ABC TRANSPORTER DOMAIN-CONTAINING PROTEIN-RELATED"/>
    <property type="match status" value="1"/>
</dbReference>
<name>A0A8S3GEE8_9BILA</name>
<evidence type="ECO:0008006" key="3">
    <source>
        <dbReference type="Google" id="ProtNLM"/>
    </source>
</evidence>
<dbReference type="AlphaFoldDB" id="A0A8S3GEE8"/>
<dbReference type="EMBL" id="CAJOBH010264967">
    <property type="protein sequence ID" value="CAF5160064.1"/>
    <property type="molecule type" value="Genomic_DNA"/>
</dbReference>
<organism evidence="1 2">
    <name type="scientific">Rotaria magnacalcarata</name>
    <dbReference type="NCBI Taxonomy" id="392030"/>
    <lineage>
        <taxon>Eukaryota</taxon>
        <taxon>Metazoa</taxon>
        <taxon>Spiralia</taxon>
        <taxon>Gnathifera</taxon>
        <taxon>Rotifera</taxon>
        <taxon>Eurotatoria</taxon>
        <taxon>Bdelloidea</taxon>
        <taxon>Philodinida</taxon>
        <taxon>Philodinidae</taxon>
        <taxon>Rotaria</taxon>
    </lineage>
</organism>
<dbReference type="Proteomes" id="UP000681967">
    <property type="component" value="Unassembled WGS sequence"/>
</dbReference>
<dbReference type="SUPFAM" id="SSF52540">
    <property type="entry name" value="P-loop containing nucleoside triphosphate hydrolases"/>
    <property type="match status" value="1"/>
</dbReference>
<gene>
    <name evidence="1" type="ORF">BYL167_LOCUS74307</name>
</gene>
<reference evidence="1" key="1">
    <citation type="submission" date="2021-02" db="EMBL/GenBank/DDBJ databases">
        <authorList>
            <person name="Nowell W R."/>
        </authorList>
    </citation>
    <scope>NUCLEOTIDE SEQUENCE</scope>
</reference>
<comment type="caution">
    <text evidence="1">The sequence shown here is derived from an EMBL/GenBank/DDBJ whole genome shotgun (WGS) entry which is preliminary data.</text>
</comment>
<dbReference type="Gene3D" id="3.40.50.300">
    <property type="entry name" value="P-loop containing nucleotide triphosphate hydrolases"/>
    <property type="match status" value="1"/>
</dbReference>
<dbReference type="PANTHER" id="PTHR19229">
    <property type="entry name" value="ATP-BINDING CASSETTE TRANSPORTER SUBFAMILY A ABCA"/>
    <property type="match status" value="1"/>
</dbReference>
<feature type="non-terminal residue" evidence="1">
    <location>
        <position position="1"/>
    </location>
</feature>
<dbReference type="GO" id="GO:0005319">
    <property type="term" value="F:lipid transporter activity"/>
    <property type="evidence" value="ECO:0007669"/>
    <property type="project" value="TreeGrafter"/>
</dbReference>
<protein>
    <recommendedName>
        <fullName evidence="3">ATPase AAA-type core domain-containing protein</fullName>
    </recommendedName>
</protein>
<dbReference type="GO" id="GO:0016020">
    <property type="term" value="C:membrane"/>
    <property type="evidence" value="ECO:0007669"/>
    <property type="project" value="InterPro"/>
</dbReference>
<sequence length="89" mass="10064">MFQLRLGPPLVVILDEPTTGVDPFARQQMQEIFLNAVKEKLTIILTSHSMDECERVCDRLGIMYDGQLACLGTIQHLKSKFGHGYTIEI</sequence>
<dbReference type="GO" id="GO:0140359">
    <property type="term" value="F:ABC-type transporter activity"/>
    <property type="evidence" value="ECO:0007669"/>
    <property type="project" value="InterPro"/>
</dbReference>
<dbReference type="InterPro" id="IPR027417">
    <property type="entry name" value="P-loop_NTPase"/>
</dbReference>
<evidence type="ECO:0000313" key="2">
    <source>
        <dbReference type="Proteomes" id="UP000681967"/>
    </source>
</evidence>
<dbReference type="InterPro" id="IPR026082">
    <property type="entry name" value="ABCA"/>
</dbReference>
<proteinExistence type="predicted"/>
<evidence type="ECO:0000313" key="1">
    <source>
        <dbReference type="EMBL" id="CAF5160064.1"/>
    </source>
</evidence>